<keyword evidence="8 12" id="KW-0472">Membrane</keyword>
<evidence type="ECO:0000259" key="14">
    <source>
        <dbReference type="Pfam" id="PF02096"/>
    </source>
</evidence>
<feature type="transmembrane region" description="Helical" evidence="12">
    <location>
        <begin position="56"/>
        <end position="76"/>
    </location>
</feature>
<evidence type="ECO:0000256" key="13">
    <source>
        <dbReference type="SAM" id="MobiDB-lite"/>
    </source>
</evidence>
<evidence type="ECO:0000256" key="1">
    <source>
        <dbReference type="ARBA" id="ARBA00004651"/>
    </source>
</evidence>
<evidence type="ECO:0000256" key="9">
    <source>
        <dbReference type="ARBA" id="ARBA00023139"/>
    </source>
</evidence>
<dbReference type="Pfam" id="PF02096">
    <property type="entry name" value="60KD_IMP"/>
    <property type="match status" value="1"/>
</dbReference>
<evidence type="ECO:0000256" key="6">
    <source>
        <dbReference type="ARBA" id="ARBA00022927"/>
    </source>
</evidence>
<keyword evidence="10 12" id="KW-0143">Chaperone</keyword>
<reference evidence="15 16" key="1">
    <citation type="submission" date="2017-12" db="EMBL/GenBank/DDBJ databases">
        <title>FDA dAtabase for Regulatory Grade micrObial Sequences (FDA-ARGOS): Supporting development and validation of Infectious Disease Dx tests.</title>
        <authorList>
            <person name="Hoffmann M."/>
            <person name="Allard M."/>
            <person name="Evans P."/>
            <person name="Brown E."/>
            <person name="Tallon L."/>
            <person name="Sadzewicz L."/>
            <person name="Sengamalay N."/>
            <person name="Ott S."/>
            <person name="Godinez A."/>
            <person name="Nagaraj S."/>
            <person name="Vavikolanu K."/>
            <person name="Aluvathingal J."/>
            <person name="Nadendla S."/>
            <person name="Sichtig H."/>
        </authorList>
    </citation>
    <scope>NUCLEOTIDE SEQUENCE [LARGE SCALE GENOMIC DNA]</scope>
    <source>
        <strain evidence="15 16">FDAARGOS_148</strain>
    </source>
</reference>
<dbReference type="PRINTS" id="PR00701">
    <property type="entry name" value="60KDINNERMP"/>
</dbReference>
<dbReference type="NCBIfam" id="TIGR03592">
    <property type="entry name" value="yidC_oxa1_cterm"/>
    <property type="match status" value="1"/>
</dbReference>
<evidence type="ECO:0000313" key="16">
    <source>
        <dbReference type="Proteomes" id="UP000053523"/>
    </source>
</evidence>
<keyword evidence="9" id="KW-0564">Palmitate</keyword>
<keyword evidence="5 12" id="KW-0732">Signal</keyword>
<comment type="similarity">
    <text evidence="12">Belongs to the OXA1/ALB3/YidC family. Type 2 subfamily.</text>
</comment>
<dbReference type="GO" id="GO:0032977">
    <property type="term" value="F:membrane insertase activity"/>
    <property type="evidence" value="ECO:0007669"/>
    <property type="project" value="InterPro"/>
</dbReference>
<gene>
    <name evidence="12" type="primary">yidC</name>
    <name evidence="15" type="ORF">AL503_007720</name>
</gene>
<name>A0A2K0A6M1_STAHA</name>
<feature type="transmembrane region" description="Helical" evidence="12">
    <location>
        <begin position="206"/>
        <end position="223"/>
    </location>
</feature>
<evidence type="ECO:0000256" key="8">
    <source>
        <dbReference type="ARBA" id="ARBA00023136"/>
    </source>
</evidence>
<proteinExistence type="inferred from homology"/>
<evidence type="ECO:0000313" key="15">
    <source>
        <dbReference type="EMBL" id="PNN20678.1"/>
    </source>
</evidence>
<comment type="caution">
    <text evidence="15">The sequence shown here is derived from an EMBL/GenBank/DDBJ whole genome shotgun (WGS) entry which is preliminary data.</text>
</comment>
<dbReference type="AlphaFoldDB" id="A0A2K0A6M1"/>
<dbReference type="CDD" id="cd20070">
    <property type="entry name" value="5TM_YidC_Alb3"/>
    <property type="match status" value="1"/>
</dbReference>
<feature type="domain" description="Membrane insertase YidC/Oxa/ALB C-terminal" evidence="14">
    <location>
        <begin position="56"/>
        <end position="248"/>
    </location>
</feature>
<evidence type="ECO:0000256" key="11">
    <source>
        <dbReference type="ARBA" id="ARBA00023288"/>
    </source>
</evidence>
<dbReference type="InterPro" id="IPR023060">
    <property type="entry name" value="YidC/YidC1/YidC2_Firmicutes"/>
</dbReference>
<keyword evidence="7 12" id="KW-1133">Transmembrane helix</keyword>
<dbReference type="GO" id="GO:0051205">
    <property type="term" value="P:protein insertion into membrane"/>
    <property type="evidence" value="ECO:0007669"/>
    <property type="project" value="TreeGrafter"/>
</dbReference>
<feature type="transmembrane region" description="Helical" evidence="12">
    <location>
        <begin position="174"/>
        <end position="194"/>
    </location>
</feature>
<dbReference type="EMBL" id="LORN02000015">
    <property type="protein sequence ID" value="PNN20678.1"/>
    <property type="molecule type" value="Genomic_DNA"/>
</dbReference>
<keyword evidence="6 12" id="KW-0653">Protein transport</keyword>
<comment type="subcellular location">
    <subcellularLocation>
        <location evidence="1 12">Cell membrane</location>
        <topology evidence="1 12">Multi-pass membrane protein</topology>
    </subcellularLocation>
</comment>
<dbReference type="InterPro" id="IPR001708">
    <property type="entry name" value="YidC/ALB3/OXA1/COX18"/>
</dbReference>
<keyword evidence="11 12" id="KW-0449">Lipoprotein</keyword>
<evidence type="ECO:0000256" key="5">
    <source>
        <dbReference type="ARBA" id="ARBA00022729"/>
    </source>
</evidence>
<accession>A0A2K0A6M1</accession>
<keyword evidence="4 12" id="KW-0812">Transmembrane</keyword>
<keyword evidence="2 12" id="KW-0813">Transport</keyword>
<evidence type="ECO:0000256" key="7">
    <source>
        <dbReference type="ARBA" id="ARBA00022989"/>
    </source>
</evidence>
<evidence type="ECO:0000256" key="10">
    <source>
        <dbReference type="ARBA" id="ARBA00023186"/>
    </source>
</evidence>
<dbReference type="HAMAP" id="MF_01811">
    <property type="entry name" value="YidC_type2"/>
    <property type="match status" value="1"/>
</dbReference>
<evidence type="ECO:0000256" key="12">
    <source>
        <dbReference type="HAMAP-Rule" id="MF_01811"/>
    </source>
</evidence>
<dbReference type="InterPro" id="IPR028055">
    <property type="entry name" value="YidC/Oxa/ALB_C"/>
</dbReference>
<evidence type="ECO:0000256" key="2">
    <source>
        <dbReference type="ARBA" id="ARBA00022448"/>
    </source>
</evidence>
<dbReference type="Proteomes" id="UP000053523">
    <property type="component" value="Unassembled WGS sequence"/>
</dbReference>
<dbReference type="GO" id="GO:0015031">
    <property type="term" value="P:protein transport"/>
    <property type="evidence" value="ECO:0007669"/>
    <property type="project" value="UniProtKB-KW"/>
</dbReference>
<evidence type="ECO:0000256" key="3">
    <source>
        <dbReference type="ARBA" id="ARBA00022475"/>
    </source>
</evidence>
<dbReference type="RefSeq" id="WP_037551964.1">
    <property type="nucleotide sequence ID" value="NZ_CAJCFX010000022.1"/>
</dbReference>
<comment type="function">
    <text evidence="12">Required for the insertion and/or proper folding and/or complex formation of integral membrane proteins into the membrane. Involved in integration of membrane proteins that insert both dependently and independently of the Sec translocase complex, as well as at least some lipoproteins.</text>
</comment>
<dbReference type="InterPro" id="IPR047196">
    <property type="entry name" value="YidC_ALB_C"/>
</dbReference>
<dbReference type="PANTHER" id="PTHR12428">
    <property type="entry name" value="OXA1"/>
    <property type="match status" value="1"/>
</dbReference>
<sequence length="291" mass="33572">MKKKALLPLLLGVMVFLAGCDYSKSSNRDGFFYNTFVEPMSKVLHWLGHSVFNDDYGIAIIVLVLVIRIILLPFMLSNYKNSHLMREKMKVAKPEVDGVQEKVKRARTQEEKMAANQEMMEVYKKYDINPMKSALGCLPVLIQMPVVMGLYFVLRYRIGGGIAEHPHFLWFNLIHPDIWITIIAGVLYFIQAWVSSKQMPQEQRQMTYMMMIVSPIMIIWISLSSASALGLYWSVSAAFLIVQTYFANMYYEKVARREVAPMIEKFEENNSNSNKKGKNTQVVSKNNKKKK</sequence>
<protein>
    <recommendedName>
        <fullName evidence="12">Membrane protein insertase YidC</fullName>
    </recommendedName>
    <alternativeName>
        <fullName evidence="12">Foldase YidC</fullName>
    </alternativeName>
    <alternativeName>
        <fullName evidence="12">Membrane integrase YidC</fullName>
    </alternativeName>
    <alternativeName>
        <fullName evidence="12">Membrane protein YidC</fullName>
    </alternativeName>
</protein>
<evidence type="ECO:0000256" key="4">
    <source>
        <dbReference type="ARBA" id="ARBA00022692"/>
    </source>
</evidence>
<keyword evidence="3 12" id="KW-1003">Cell membrane</keyword>
<organism evidence="15 16">
    <name type="scientific">Staphylococcus haemolyticus</name>
    <dbReference type="NCBI Taxonomy" id="1283"/>
    <lineage>
        <taxon>Bacteria</taxon>
        <taxon>Bacillati</taxon>
        <taxon>Bacillota</taxon>
        <taxon>Bacilli</taxon>
        <taxon>Bacillales</taxon>
        <taxon>Staphylococcaceae</taxon>
        <taxon>Staphylococcus</taxon>
    </lineage>
</organism>
<feature type="region of interest" description="Disordered" evidence="13">
    <location>
        <begin position="267"/>
        <end position="291"/>
    </location>
</feature>
<dbReference type="GO" id="GO:0005886">
    <property type="term" value="C:plasma membrane"/>
    <property type="evidence" value="ECO:0007669"/>
    <property type="project" value="UniProtKB-SubCell"/>
</dbReference>
<dbReference type="PANTHER" id="PTHR12428:SF65">
    <property type="entry name" value="CYTOCHROME C OXIDASE ASSEMBLY PROTEIN COX18, MITOCHONDRIAL"/>
    <property type="match status" value="1"/>
</dbReference>
<dbReference type="PROSITE" id="PS51257">
    <property type="entry name" value="PROKAR_LIPOPROTEIN"/>
    <property type="match status" value="1"/>
</dbReference>
<feature type="transmembrane region" description="Helical" evidence="12">
    <location>
        <begin position="134"/>
        <end position="154"/>
    </location>
</feature>